<keyword evidence="3" id="KW-1185">Reference proteome</keyword>
<protein>
    <recommendedName>
        <fullName evidence="1">Hedgehog/Intein (Hint) domain-containing protein</fullName>
    </recommendedName>
</protein>
<dbReference type="InterPro" id="IPR028992">
    <property type="entry name" value="Hedgehog/Intein_dom"/>
</dbReference>
<dbReference type="Proteomes" id="UP000786693">
    <property type="component" value="Unassembled WGS sequence"/>
</dbReference>
<feature type="domain" description="Hedgehog/Intein (Hint)" evidence="1">
    <location>
        <begin position="33"/>
        <end position="154"/>
    </location>
</feature>
<gene>
    <name evidence="2" type="ORF">JANAI62_35150</name>
</gene>
<name>A0ABQ4NR51_9RHOB</name>
<reference evidence="2 3" key="1">
    <citation type="submission" date="2021-05" db="EMBL/GenBank/DDBJ databases">
        <title>Bacteria Genome sequencing.</title>
        <authorList>
            <person name="Takabe Y."/>
            <person name="Nakajima Y."/>
            <person name="Suzuki S."/>
            <person name="Shiozaki T."/>
        </authorList>
    </citation>
    <scope>NUCLEOTIDE SEQUENCE [LARGE SCALE GENOMIC DNA]</scope>
    <source>
        <strain evidence="2 3">AI_62</strain>
    </source>
</reference>
<proteinExistence type="predicted"/>
<evidence type="ECO:0000259" key="1">
    <source>
        <dbReference type="Pfam" id="PF13403"/>
    </source>
</evidence>
<dbReference type="RefSeq" id="WP_220750383.1">
    <property type="nucleotide sequence ID" value="NZ_BPFH01000008.1"/>
</dbReference>
<organism evidence="2 3">
    <name type="scientific">Jannaschia pagri</name>
    <dbReference type="NCBI Taxonomy" id="2829797"/>
    <lineage>
        <taxon>Bacteria</taxon>
        <taxon>Pseudomonadati</taxon>
        <taxon>Pseudomonadota</taxon>
        <taxon>Alphaproteobacteria</taxon>
        <taxon>Rhodobacterales</taxon>
        <taxon>Roseobacteraceae</taxon>
        <taxon>Jannaschia</taxon>
    </lineage>
</organism>
<comment type="caution">
    <text evidence="2">The sequence shown here is derived from an EMBL/GenBank/DDBJ whole genome shotgun (WGS) entry which is preliminary data.</text>
</comment>
<evidence type="ECO:0000313" key="3">
    <source>
        <dbReference type="Proteomes" id="UP000786693"/>
    </source>
</evidence>
<dbReference type="EMBL" id="BPFH01000008">
    <property type="protein sequence ID" value="GIT96892.1"/>
    <property type="molecule type" value="Genomic_DNA"/>
</dbReference>
<evidence type="ECO:0000313" key="2">
    <source>
        <dbReference type="EMBL" id="GIT96892.1"/>
    </source>
</evidence>
<dbReference type="Pfam" id="PF13403">
    <property type="entry name" value="Hint_2"/>
    <property type="match status" value="1"/>
</dbReference>
<sequence>MTVQLRMNAQDLIVTGAQAVTPASHDRVTGGLALGTIVETAMGPMAVEALQPGDRILTRERGAWPLRSVTMEQSTICTIRTDSLGVAQPARDISVATDQHVTLRDWRAAALFDAGMALVPADRLTDGTQIARTGTCDVVRLDLGAPLTIVANGMDVPTGRTETGVVNLDDEI</sequence>
<accession>A0ABQ4NR51</accession>